<evidence type="ECO:0000313" key="2">
    <source>
        <dbReference type="EMBL" id="SUX47399.1"/>
    </source>
</evidence>
<feature type="transmembrane region" description="Helical" evidence="1">
    <location>
        <begin position="21"/>
        <end position="45"/>
    </location>
</feature>
<sequence>MKKKHHHKKKPSVYKKWAGKLHLWFGLSVGLIIFIVSLSGTMYVFKDEIQNQLRKDVLFVKTETATKQPLSVEVLKEKITLELNEKYPVSSVEIPLDKSKSYKFIFYEKDKKAWNYFDEVKINKLIYVNQYNGNILGIYNEKYDLFPILKSIHWSLLLKADWGKYVVGIPVVLFIIMLITGIILWWPKNKNARKSRISFDWKNVKNWKRKNYDLHNVLGFYASFIALLLSLSGLYFAYPWVKNAFNFTLSGSVELPKEKEIKSPDSLLAKNNSIFDLTIPQTQKLYSESSSFRIPLNGKNKKGKELENIPVTVYGKDGRYSERNLLFYDKYSGKLLLNKPHQKLTNAEKYANANYDIHVGSYFGIFGKILWFAAGLLCTSLPVTGFLVWWGKRKKQGKKTI</sequence>
<dbReference type="PANTHER" id="PTHR34219:SF3">
    <property type="entry name" value="BLL7967 PROTEIN"/>
    <property type="match status" value="1"/>
</dbReference>
<dbReference type="Pfam" id="PF03929">
    <property type="entry name" value="PepSY_TM"/>
    <property type="match status" value="1"/>
</dbReference>
<evidence type="ECO:0000313" key="3">
    <source>
        <dbReference type="Proteomes" id="UP000254282"/>
    </source>
</evidence>
<dbReference type="Proteomes" id="UP000254282">
    <property type="component" value="Unassembled WGS sequence"/>
</dbReference>
<proteinExistence type="predicted"/>
<feature type="transmembrane region" description="Helical" evidence="1">
    <location>
        <begin position="165"/>
        <end position="186"/>
    </location>
</feature>
<dbReference type="RefSeq" id="WP_115620839.1">
    <property type="nucleotide sequence ID" value="NZ_UFVR01000004.1"/>
</dbReference>
<feature type="transmembrane region" description="Helical" evidence="1">
    <location>
        <begin position="369"/>
        <end position="390"/>
    </location>
</feature>
<keyword evidence="1" id="KW-0472">Membrane</keyword>
<accession>A0A381FLI6</accession>
<evidence type="ECO:0000256" key="1">
    <source>
        <dbReference type="SAM" id="Phobius"/>
    </source>
</evidence>
<gene>
    <name evidence="2" type="ORF">NCTC13532_02965</name>
</gene>
<reference evidence="2 3" key="1">
    <citation type="submission" date="2018-06" db="EMBL/GenBank/DDBJ databases">
        <authorList>
            <consortium name="Pathogen Informatics"/>
            <person name="Doyle S."/>
        </authorList>
    </citation>
    <scope>NUCLEOTIDE SEQUENCE [LARGE SCALE GENOMIC DNA]</scope>
    <source>
        <strain evidence="2 3">NCTC13532</strain>
    </source>
</reference>
<keyword evidence="1" id="KW-1133">Transmembrane helix</keyword>
<name>A0A381FLI6_9FLAO</name>
<dbReference type="AlphaFoldDB" id="A0A381FLI6"/>
<protein>
    <submittedName>
        <fullName evidence="2">Uncharacterized iron-regulated membrane protein</fullName>
    </submittedName>
</protein>
<dbReference type="EMBL" id="UFVR01000004">
    <property type="protein sequence ID" value="SUX47399.1"/>
    <property type="molecule type" value="Genomic_DNA"/>
</dbReference>
<dbReference type="InterPro" id="IPR005625">
    <property type="entry name" value="PepSY-ass_TM"/>
</dbReference>
<feature type="transmembrane region" description="Helical" evidence="1">
    <location>
        <begin position="218"/>
        <end position="238"/>
    </location>
</feature>
<organism evidence="2 3">
    <name type="scientific">Chryseobacterium indoltheticum</name>
    <dbReference type="NCBI Taxonomy" id="254"/>
    <lineage>
        <taxon>Bacteria</taxon>
        <taxon>Pseudomonadati</taxon>
        <taxon>Bacteroidota</taxon>
        <taxon>Flavobacteriia</taxon>
        <taxon>Flavobacteriales</taxon>
        <taxon>Weeksellaceae</taxon>
        <taxon>Chryseobacterium group</taxon>
        <taxon>Chryseobacterium</taxon>
    </lineage>
</organism>
<keyword evidence="1" id="KW-0812">Transmembrane</keyword>
<dbReference type="PANTHER" id="PTHR34219">
    <property type="entry name" value="IRON-REGULATED INNER MEMBRANE PROTEIN-RELATED"/>
    <property type="match status" value="1"/>
</dbReference>
<dbReference type="STRING" id="254.SAMN05421682_109147"/>